<evidence type="ECO:0000313" key="3">
    <source>
        <dbReference type="Proteomes" id="UP000076154"/>
    </source>
</evidence>
<organism evidence="2 3">
    <name type="scientific">Hypsizygus marmoreus</name>
    <name type="common">White beech mushroom</name>
    <name type="synonym">Agaricus marmoreus</name>
    <dbReference type="NCBI Taxonomy" id="39966"/>
    <lineage>
        <taxon>Eukaryota</taxon>
        <taxon>Fungi</taxon>
        <taxon>Dikarya</taxon>
        <taxon>Basidiomycota</taxon>
        <taxon>Agaricomycotina</taxon>
        <taxon>Agaricomycetes</taxon>
        <taxon>Agaricomycetidae</taxon>
        <taxon>Agaricales</taxon>
        <taxon>Tricholomatineae</taxon>
        <taxon>Lyophyllaceae</taxon>
        <taxon>Hypsizygus</taxon>
    </lineage>
</organism>
<dbReference type="Proteomes" id="UP000076154">
    <property type="component" value="Unassembled WGS sequence"/>
</dbReference>
<protein>
    <recommendedName>
        <fullName evidence="4">BZIP domain-containing protein</fullName>
    </recommendedName>
</protein>
<evidence type="ECO:0008006" key="4">
    <source>
        <dbReference type="Google" id="ProtNLM"/>
    </source>
</evidence>
<feature type="compositionally biased region" description="Low complexity" evidence="1">
    <location>
        <begin position="95"/>
        <end position="107"/>
    </location>
</feature>
<accession>A0A369K2T7</accession>
<dbReference type="SUPFAM" id="SSF57959">
    <property type="entry name" value="Leucine zipper domain"/>
    <property type="match status" value="1"/>
</dbReference>
<name>A0A369K2T7_HYPMA</name>
<gene>
    <name evidence="2" type="ORF">Hypma_006867</name>
</gene>
<evidence type="ECO:0000313" key="2">
    <source>
        <dbReference type="EMBL" id="RDB26084.1"/>
    </source>
</evidence>
<dbReference type="InParanoid" id="A0A369K2T7"/>
<evidence type="ECO:0000256" key="1">
    <source>
        <dbReference type="SAM" id="MobiDB-lite"/>
    </source>
</evidence>
<comment type="caution">
    <text evidence="2">The sequence shown here is derived from an EMBL/GenBank/DDBJ whole genome shotgun (WGS) entry which is preliminary data.</text>
</comment>
<dbReference type="EMBL" id="LUEZ02000040">
    <property type="protein sequence ID" value="RDB26084.1"/>
    <property type="molecule type" value="Genomic_DNA"/>
</dbReference>
<reference evidence="2" key="1">
    <citation type="submission" date="2018-04" db="EMBL/GenBank/DDBJ databases">
        <title>Whole genome sequencing of Hypsizygus marmoreus.</title>
        <authorList>
            <person name="Choi I.-G."/>
            <person name="Min B."/>
            <person name="Kim J.-G."/>
            <person name="Kim S."/>
            <person name="Oh Y.-L."/>
            <person name="Kong W.-S."/>
            <person name="Park H."/>
            <person name="Jeong J."/>
            <person name="Song E.-S."/>
        </authorList>
    </citation>
    <scope>NUCLEOTIDE SEQUENCE [LARGE SCALE GENOMIC DNA]</scope>
    <source>
        <strain evidence="2">51987-8</strain>
    </source>
</reference>
<dbReference type="OrthoDB" id="2552152at2759"/>
<feature type="region of interest" description="Disordered" evidence="1">
    <location>
        <begin position="293"/>
        <end position="343"/>
    </location>
</feature>
<feature type="region of interest" description="Disordered" evidence="1">
    <location>
        <begin position="1"/>
        <end position="24"/>
    </location>
</feature>
<dbReference type="InterPro" id="IPR046347">
    <property type="entry name" value="bZIP_sf"/>
</dbReference>
<proteinExistence type="predicted"/>
<sequence length="343" mass="38030">MSSKRGRKRNDNLPPNRARDVQRAFRARRAAHLLALEQRLSELEVENARLRKMVGWPPDDRPPLGKGPTGKDKPKSIDSNAVHPLDFFSSRDSESSAADSSSTRAGSLSPAAIASTSSRAMQVIDPESWENALTMSDHPDHDDDHANIASSSEPAYHLAPMAAPVSTKPLYPSYGNSLPSSVPSSSRHSVPTPSHMYMGSPASYSHSSERHLGNSYSPSFVMRGGEIRDEPPRQHYSYSQPSYQSHDPNMHTQTPPPPSSTPAHDHLQREQPIPFAHRRALTEQFSIGQVFPHLPNPAQLQQNFRQPDPHRMHDGGEPQQQSQHQHPYRALAYGPDGRINSMP</sequence>
<dbReference type="GO" id="GO:0003700">
    <property type="term" value="F:DNA-binding transcription factor activity"/>
    <property type="evidence" value="ECO:0007669"/>
    <property type="project" value="InterPro"/>
</dbReference>
<feature type="compositionally biased region" description="Basic and acidic residues" evidence="1">
    <location>
        <begin position="307"/>
        <end position="316"/>
    </location>
</feature>
<feature type="compositionally biased region" description="Low complexity" evidence="1">
    <location>
        <begin position="177"/>
        <end position="195"/>
    </location>
</feature>
<feature type="compositionally biased region" description="Basic and acidic residues" evidence="1">
    <location>
        <begin position="58"/>
        <end position="76"/>
    </location>
</feature>
<dbReference type="AlphaFoldDB" id="A0A369K2T7"/>
<feature type="compositionally biased region" description="Low complexity" evidence="1">
    <location>
        <begin position="234"/>
        <end position="246"/>
    </location>
</feature>
<keyword evidence="3" id="KW-1185">Reference proteome</keyword>
<dbReference type="Gene3D" id="1.20.5.170">
    <property type="match status" value="1"/>
</dbReference>
<feature type="region of interest" description="Disordered" evidence="1">
    <location>
        <begin position="52"/>
        <end position="271"/>
    </location>
</feature>
<feature type="compositionally biased region" description="Basic and acidic residues" evidence="1">
    <location>
        <begin position="137"/>
        <end position="146"/>
    </location>
</feature>